<proteinExistence type="inferred from homology"/>
<dbReference type="GO" id="GO:0005344">
    <property type="term" value="F:oxygen carrier activity"/>
    <property type="evidence" value="ECO:0007669"/>
    <property type="project" value="UniProtKB-KW"/>
</dbReference>
<reference evidence="8 9" key="1">
    <citation type="submission" date="2017-02" db="EMBL/GenBank/DDBJ databases">
        <authorList>
            <person name="Peterson S.W."/>
        </authorList>
    </citation>
    <scope>NUCLEOTIDE SEQUENCE [LARGE SCALE GENOMIC DNA]</scope>
    <source>
        <strain evidence="8 9">DSM 45154</strain>
    </source>
</reference>
<feature type="domain" description="Globin" evidence="7">
    <location>
        <begin position="10"/>
        <end position="145"/>
    </location>
</feature>
<organism evidence="8 9">
    <name type="scientific">Marinactinospora thermotolerans DSM 45154</name>
    <dbReference type="NCBI Taxonomy" id="1122192"/>
    <lineage>
        <taxon>Bacteria</taxon>
        <taxon>Bacillati</taxon>
        <taxon>Actinomycetota</taxon>
        <taxon>Actinomycetes</taxon>
        <taxon>Streptosporangiales</taxon>
        <taxon>Nocardiopsidaceae</taxon>
        <taxon>Marinactinospora</taxon>
    </lineage>
</organism>
<protein>
    <submittedName>
        <fullName evidence="8">Hemoglobin-like flavoprotein</fullName>
    </submittedName>
</protein>
<dbReference type="Pfam" id="PF00042">
    <property type="entry name" value="Globin"/>
    <property type="match status" value="1"/>
</dbReference>
<dbReference type="GO" id="GO:0019825">
    <property type="term" value="F:oxygen binding"/>
    <property type="evidence" value="ECO:0007669"/>
    <property type="project" value="InterPro"/>
</dbReference>
<keyword evidence="2 5" id="KW-0561">Oxygen transport</keyword>
<evidence type="ECO:0000256" key="1">
    <source>
        <dbReference type="ARBA" id="ARBA00022617"/>
    </source>
</evidence>
<gene>
    <name evidence="8" type="ORF">SAMN02745673_04962</name>
</gene>
<dbReference type="Proteomes" id="UP000190637">
    <property type="component" value="Unassembled WGS sequence"/>
</dbReference>
<dbReference type="PANTHER" id="PTHR43396">
    <property type="entry name" value="FLAVOHEMOPROTEIN"/>
    <property type="match status" value="1"/>
</dbReference>
<sequence length="185" mass="20838">MQPRPISSVPLPDAKAIDDVRLSCADLPEDSVELAERFYDHLFELVPEIRSMFSKDMGPQHLRMSRALLGVIRHLDQPEEVQEELRRLGARHHTALGVKPEHYPYVGRAMVRAVSELSPTWSSRMSSSWVTVYEWIAASMMSGAETAQTRGDESAPARAARPLPPRYKGPEERRESVPAGQLPLR</sequence>
<dbReference type="STRING" id="1122192.SAMN02745673_04962"/>
<dbReference type="GO" id="GO:0008941">
    <property type="term" value="F:nitric oxide dioxygenase NAD(P)H activity"/>
    <property type="evidence" value="ECO:0007669"/>
    <property type="project" value="TreeGrafter"/>
</dbReference>
<feature type="region of interest" description="Disordered" evidence="6">
    <location>
        <begin position="144"/>
        <end position="185"/>
    </location>
</feature>
<dbReference type="PANTHER" id="PTHR43396:SF3">
    <property type="entry name" value="FLAVOHEMOPROTEIN"/>
    <property type="match status" value="1"/>
</dbReference>
<dbReference type="GO" id="GO:0071500">
    <property type="term" value="P:cellular response to nitrosative stress"/>
    <property type="evidence" value="ECO:0007669"/>
    <property type="project" value="TreeGrafter"/>
</dbReference>
<evidence type="ECO:0000256" key="6">
    <source>
        <dbReference type="SAM" id="MobiDB-lite"/>
    </source>
</evidence>
<dbReference type="InterPro" id="IPR000971">
    <property type="entry name" value="Globin"/>
</dbReference>
<dbReference type="GO" id="GO:0020037">
    <property type="term" value="F:heme binding"/>
    <property type="evidence" value="ECO:0007669"/>
    <property type="project" value="InterPro"/>
</dbReference>
<evidence type="ECO:0000259" key="7">
    <source>
        <dbReference type="PROSITE" id="PS01033"/>
    </source>
</evidence>
<dbReference type="AlphaFoldDB" id="A0A1T4TGD9"/>
<dbReference type="SUPFAM" id="SSF46458">
    <property type="entry name" value="Globin-like"/>
    <property type="match status" value="1"/>
</dbReference>
<evidence type="ECO:0000256" key="2">
    <source>
        <dbReference type="ARBA" id="ARBA00022621"/>
    </source>
</evidence>
<keyword evidence="3" id="KW-0479">Metal-binding</keyword>
<evidence type="ECO:0000313" key="9">
    <source>
        <dbReference type="Proteomes" id="UP000190637"/>
    </source>
</evidence>
<dbReference type="GO" id="GO:0071949">
    <property type="term" value="F:FAD binding"/>
    <property type="evidence" value="ECO:0007669"/>
    <property type="project" value="TreeGrafter"/>
</dbReference>
<dbReference type="GO" id="GO:0046872">
    <property type="term" value="F:metal ion binding"/>
    <property type="evidence" value="ECO:0007669"/>
    <property type="project" value="UniProtKB-KW"/>
</dbReference>
<evidence type="ECO:0000313" key="8">
    <source>
        <dbReference type="EMBL" id="SKA39289.1"/>
    </source>
</evidence>
<dbReference type="GO" id="GO:0046210">
    <property type="term" value="P:nitric oxide catabolic process"/>
    <property type="evidence" value="ECO:0007669"/>
    <property type="project" value="TreeGrafter"/>
</dbReference>
<keyword evidence="1 5" id="KW-0349">Heme</keyword>
<name>A0A1T4TGD9_9ACTN</name>
<keyword evidence="5" id="KW-0813">Transport</keyword>
<dbReference type="CDD" id="cd19753">
    <property type="entry name" value="Mb-like_oxidoreductase"/>
    <property type="match status" value="1"/>
</dbReference>
<dbReference type="PROSITE" id="PS01033">
    <property type="entry name" value="GLOBIN"/>
    <property type="match status" value="1"/>
</dbReference>
<keyword evidence="9" id="KW-1185">Reference proteome</keyword>
<keyword evidence="4" id="KW-0408">Iron</keyword>
<evidence type="ECO:0000256" key="4">
    <source>
        <dbReference type="ARBA" id="ARBA00023004"/>
    </source>
</evidence>
<comment type="similarity">
    <text evidence="5">Belongs to the globin family.</text>
</comment>
<evidence type="ECO:0000256" key="5">
    <source>
        <dbReference type="RuleBase" id="RU000356"/>
    </source>
</evidence>
<dbReference type="InterPro" id="IPR012292">
    <property type="entry name" value="Globin/Proto"/>
</dbReference>
<accession>A0A1T4TGD9</accession>
<dbReference type="EMBL" id="FUWS01000023">
    <property type="protein sequence ID" value="SKA39289.1"/>
    <property type="molecule type" value="Genomic_DNA"/>
</dbReference>
<dbReference type="OrthoDB" id="3213438at2"/>
<evidence type="ECO:0000256" key="3">
    <source>
        <dbReference type="ARBA" id="ARBA00022723"/>
    </source>
</evidence>
<dbReference type="Gene3D" id="1.10.490.10">
    <property type="entry name" value="Globins"/>
    <property type="match status" value="1"/>
</dbReference>
<dbReference type="RefSeq" id="WP_078764171.1">
    <property type="nucleotide sequence ID" value="NZ_FUWS01000023.1"/>
</dbReference>
<dbReference type="InterPro" id="IPR009050">
    <property type="entry name" value="Globin-like_sf"/>
</dbReference>